<proteinExistence type="predicted"/>
<dbReference type="NCBIfam" id="TIGR01378">
    <property type="entry name" value="thi_PPkinase"/>
    <property type="match status" value="1"/>
</dbReference>
<feature type="domain" description="Thiamin pyrophosphokinase thiamin-binding" evidence="6">
    <location>
        <begin position="146"/>
        <end position="205"/>
    </location>
</feature>
<dbReference type="PANTHER" id="PTHR41299:SF1">
    <property type="entry name" value="THIAMINE PYROPHOSPHOKINASE"/>
    <property type="match status" value="1"/>
</dbReference>
<dbReference type="GO" id="GO:0004788">
    <property type="term" value="F:thiamine diphosphokinase activity"/>
    <property type="evidence" value="ECO:0007669"/>
    <property type="project" value="UniProtKB-UniRule"/>
</dbReference>
<keyword evidence="3 7" id="KW-0418">Kinase</keyword>
<keyword evidence="8" id="KW-1185">Reference proteome</keyword>
<dbReference type="SUPFAM" id="SSF63862">
    <property type="entry name" value="Thiamin pyrophosphokinase, substrate-binding domain"/>
    <property type="match status" value="1"/>
</dbReference>
<evidence type="ECO:0000313" key="8">
    <source>
        <dbReference type="Proteomes" id="UP000190105"/>
    </source>
</evidence>
<dbReference type="InterPro" id="IPR036371">
    <property type="entry name" value="TPK_B1-bd_sf"/>
</dbReference>
<keyword evidence="1" id="KW-0808">Transferase</keyword>
<evidence type="ECO:0000256" key="2">
    <source>
        <dbReference type="ARBA" id="ARBA00022741"/>
    </source>
</evidence>
<dbReference type="AlphaFoldDB" id="A0A1T4XRZ9"/>
<dbReference type="Gene3D" id="3.40.50.10240">
    <property type="entry name" value="Thiamin pyrophosphokinase, catalytic domain"/>
    <property type="match status" value="1"/>
</dbReference>
<dbReference type="CDD" id="cd07995">
    <property type="entry name" value="TPK"/>
    <property type="match status" value="1"/>
</dbReference>
<organism evidence="7 8">
    <name type="scientific">Caloramator quimbayensis</name>
    <dbReference type="NCBI Taxonomy" id="1147123"/>
    <lineage>
        <taxon>Bacteria</taxon>
        <taxon>Bacillati</taxon>
        <taxon>Bacillota</taxon>
        <taxon>Clostridia</taxon>
        <taxon>Eubacteriales</taxon>
        <taxon>Clostridiaceae</taxon>
        <taxon>Caloramator</taxon>
    </lineage>
</organism>
<dbReference type="EC" id="2.7.6.2" evidence="5"/>
<dbReference type="Proteomes" id="UP000190105">
    <property type="component" value="Unassembled WGS sequence"/>
</dbReference>
<dbReference type="SMART" id="SM00983">
    <property type="entry name" value="TPK_B1_binding"/>
    <property type="match status" value="1"/>
</dbReference>
<dbReference type="RefSeq" id="WP_078696796.1">
    <property type="nucleotide sequence ID" value="NZ_FUYH01000012.1"/>
</dbReference>
<dbReference type="EMBL" id="FUYH01000012">
    <property type="protein sequence ID" value="SKA92356.1"/>
    <property type="molecule type" value="Genomic_DNA"/>
</dbReference>
<sequence>MKALIIAHGGIENIDILKKLYPSYDIVICADGGAKYAYACDIIPDYLIGDFDSIDNKILDFYTLRNVSIEKYPKNKDYTDTELCIYKAIDLGCSELCIFAGIGSRIDHSLGNIGLLHIIKSYGAQGYIITENETIYLCNDMLSLKGKEGDIISIIPFFGDAEGVTTEGLLYSLNNDTIKFGYPIGVSNVMVNNECIIKIVSGEILVIKQNNENNIL</sequence>
<name>A0A1T4XRZ9_9CLOT</name>
<reference evidence="8" key="1">
    <citation type="submission" date="2017-02" db="EMBL/GenBank/DDBJ databases">
        <authorList>
            <person name="Varghese N."/>
            <person name="Submissions S."/>
        </authorList>
    </citation>
    <scope>NUCLEOTIDE SEQUENCE [LARGE SCALE GENOMIC DNA]</scope>
    <source>
        <strain evidence="8">USBA 833</strain>
    </source>
</reference>
<dbReference type="Pfam" id="PF04263">
    <property type="entry name" value="TPK_catalytic"/>
    <property type="match status" value="1"/>
</dbReference>
<dbReference type="GO" id="GO:0009229">
    <property type="term" value="P:thiamine diphosphate biosynthetic process"/>
    <property type="evidence" value="ECO:0007669"/>
    <property type="project" value="InterPro"/>
</dbReference>
<keyword evidence="2" id="KW-0547">Nucleotide-binding</keyword>
<dbReference type="GO" id="GO:0005524">
    <property type="term" value="F:ATP binding"/>
    <property type="evidence" value="ECO:0007669"/>
    <property type="project" value="UniProtKB-KW"/>
</dbReference>
<dbReference type="InterPro" id="IPR053149">
    <property type="entry name" value="TPK"/>
</dbReference>
<evidence type="ECO:0000259" key="6">
    <source>
        <dbReference type="SMART" id="SM00983"/>
    </source>
</evidence>
<evidence type="ECO:0000256" key="5">
    <source>
        <dbReference type="NCBIfam" id="TIGR01378"/>
    </source>
</evidence>
<evidence type="ECO:0000256" key="4">
    <source>
        <dbReference type="ARBA" id="ARBA00022840"/>
    </source>
</evidence>
<dbReference type="InterPro" id="IPR036759">
    <property type="entry name" value="TPK_catalytic_sf"/>
</dbReference>
<dbReference type="OrthoDB" id="9804377at2"/>
<evidence type="ECO:0000256" key="3">
    <source>
        <dbReference type="ARBA" id="ARBA00022777"/>
    </source>
</evidence>
<accession>A0A1T4XRZ9</accession>
<dbReference type="GO" id="GO:0016301">
    <property type="term" value="F:kinase activity"/>
    <property type="evidence" value="ECO:0007669"/>
    <property type="project" value="UniProtKB-KW"/>
</dbReference>
<dbReference type="STRING" id="1147123.SAMN05443428_11247"/>
<dbReference type="GO" id="GO:0030975">
    <property type="term" value="F:thiamine binding"/>
    <property type="evidence" value="ECO:0007669"/>
    <property type="project" value="InterPro"/>
</dbReference>
<dbReference type="InterPro" id="IPR007373">
    <property type="entry name" value="Thiamin_PyroPKinase_B1-bd"/>
</dbReference>
<evidence type="ECO:0000256" key="1">
    <source>
        <dbReference type="ARBA" id="ARBA00022679"/>
    </source>
</evidence>
<gene>
    <name evidence="7" type="ORF">SAMN05443428_11247</name>
</gene>
<evidence type="ECO:0000313" key="7">
    <source>
        <dbReference type="EMBL" id="SKA92356.1"/>
    </source>
</evidence>
<dbReference type="SUPFAM" id="SSF63999">
    <property type="entry name" value="Thiamin pyrophosphokinase, catalytic domain"/>
    <property type="match status" value="1"/>
</dbReference>
<dbReference type="PANTHER" id="PTHR41299">
    <property type="entry name" value="THIAMINE PYROPHOSPHOKINASE"/>
    <property type="match status" value="1"/>
</dbReference>
<dbReference type="InterPro" id="IPR007371">
    <property type="entry name" value="TPK_catalytic"/>
</dbReference>
<protein>
    <recommendedName>
        <fullName evidence="5">Thiamine diphosphokinase</fullName>
        <ecNumber evidence="5">2.7.6.2</ecNumber>
    </recommendedName>
</protein>
<keyword evidence="4" id="KW-0067">ATP-binding</keyword>
<dbReference type="InterPro" id="IPR006282">
    <property type="entry name" value="Thi_PPkinase"/>
</dbReference>
<dbReference type="GO" id="GO:0006772">
    <property type="term" value="P:thiamine metabolic process"/>
    <property type="evidence" value="ECO:0007669"/>
    <property type="project" value="UniProtKB-UniRule"/>
</dbReference>
<dbReference type="Pfam" id="PF04265">
    <property type="entry name" value="TPK_B1_binding"/>
    <property type="match status" value="1"/>
</dbReference>